<dbReference type="InterPro" id="IPR051260">
    <property type="entry name" value="Diverse_substr_monoxygenases"/>
</dbReference>
<sequence length="325" mass="37361">MQWSEHKGYSRMIKENKLTIGLTLPLEHHGQERPTMNDQVERVQLAERLGFSAIWFQDVLLEDPTFHDPSTGQVYDSLLYLTYIGAHTTIINLGTAAVVLSLRHPLRLAKEAATIENLFPERFMLGISSGDRRRDFEGLHIPIMERGKIFREAFQFYEHVLHSEYEDYQSPLGKIEGATLVPKPNTPIPTFITGYAQQTLDWVAEHGDGWMFYPQSLDKQQSLIKQYRNKVSDKSGVAFKPFFQPLVMDLAEDPNHEPEKIKLGYKLGSKALIAWLKEHEAIGVNHVMISLSNSSREVEEVMRELGEVVLPHFPPHHTFPFEKER</sequence>
<accession>A0A0A2TE34</accession>
<dbReference type="OrthoDB" id="9776438at2"/>
<dbReference type="PANTHER" id="PTHR30011">
    <property type="entry name" value="ALKANESULFONATE MONOOXYGENASE-RELATED"/>
    <property type="match status" value="1"/>
</dbReference>
<name>A0A0A2TE34_9BACI</name>
<dbReference type="PANTHER" id="PTHR30011:SF16">
    <property type="entry name" value="C2H2 FINGER DOMAIN TRANSCRIPTION FACTOR (EUROFUNG)-RELATED"/>
    <property type="match status" value="1"/>
</dbReference>
<dbReference type="EMBL" id="AVBF01000032">
    <property type="protein sequence ID" value="KGP72321.1"/>
    <property type="molecule type" value="Genomic_DNA"/>
</dbReference>
<dbReference type="InterPro" id="IPR011251">
    <property type="entry name" value="Luciferase-like_dom"/>
</dbReference>
<evidence type="ECO:0000256" key="4">
    <source>
        <dbReference type="ARBA" id="ARBA00023033"/>
    </source>
</evidence>
<keyword evidence="3" id="KW-0560">Oxidoreductase</keyword>
<keyword evidence="1" id="KW-0285">Flavoprotein</keyword>
<dbReference type="Proteomes" id="UP000030147">
    <property type="component" value="Unassembled WGS sequence"/>
</dbReference>
<organism evidence="6 7">
    <name type="scientific">Pontibacillus yanchengensis Y32</name>
    <dbReference type="NCBI Taxonomy" id="1385514"/>
    <lineage>
        <taxon>Bacteria</taxon>
        <taxon>Bacillati</taxon>
        <taxon>Bacillota</taxon>
        <taxon>Bacilli</taxon>
        <taxon>Bacillales</taxon>
        <taxon>Bacillaceae</taxon>
        <taxon>Pontibacillus</taxon>
    </lineage>
</organism>
<reference evidence="6 7" key="1">
    <citation type="journal article" date="2015" name="Stand. Genomic Sci.">
        <title>High quality draft genome sequence of the moderately halophilic bacterium Pontibacillus yanchengensis Y32(T) and comparison among Pontibacillus genomes.</title>
        <authorList>
            <person name="Huang J."/>
            <person name="Qiao Z.X."/>
            <person name="Tang J.W."/>
            <person name="Wang G."/>
        </authorList>
    </citation>
    <scope>NUCLEOTIDE SEQUENCE [LARGE SCALE GENOMIC DNA]</scope>
    <source>
        <strain evidence="6 7">Y32</strain>
    </source>
</reference>
<protein>
    <submittedName>
        <fullName evidence="6">5,10-methylene tetrahydromethanopterin reductase</fullName>
    </submittedName>
</protein>
<dbReference type="RefSeq" id="WP_036820214.1">
    <property type="nucleotide sequence ID" value="NZ_AVBF01000032.1"/>
</dbReference>
<gene>
    <name evidence="6" type="ORF">N782_12870</name>
</gene>
<dbReference type="GO" id="GO:0016705">
    <property type="term" value="F:oxidoreductase activity, acting on paired donors, with incorporation or reduction of molecular oxygen"/>
    <property type="evidence" value="ECO:0007669"/>
    <property type="project" value="InterPro"/>
</dbReference>
<keyword evidence="7" id="KW-1185">Reference proteome</keyword>
<feature type="domain" description="Luciferase-like" evidence="5">
    <location>
        <begin position="29"/>
        <end position="229"/>
    </location>
</feature>
<dbReference type="STRING" id="1385514.N782_12870"/>
<dbReference type="InterPro" id="IPR020020">
    <property type="entry name" value="Luciferase-type_oxidoreductase"/>
</dbReference>
<dbReference type="AlphaFoldDB" id="A0A0A2TE34"/>
<evidence type="ECO:0000256" key="3">
    <source>
        <dbReference type="ARBA" id="ARBA00023002"/>
    </source>
</evidence>
<evidence type="ECO:0000259" key="5">
    <source>
        <dbReference type="Pfam" id="PF00296"/>
    </source>
</evidence>
<proteinExistence type="predicted"/>
<dbReference type="eggNOG" id="COG2141">
    <property type="taxonomic scope" value="Bacteria"/>
</dbReference>
<dbReference type="Pfam" id="PF00296">
    <property type="entry name" value="Bac_luciferase"/>
    <property type="match status" value="1"/>
</dbReference>
<comment type="caution">
    <text evidence="6">The sequence shown here is derived from an EMBL/GenBank/DDBJ whole genome shotgun (WGS) entry which is preliminary data.</text>
</comment>
<evidence type="ECO:0000313" key="7">
    <source>
        <dbReference type="Proteomes" id="UP000030147"/>
    </source>
</evidence>
<keyword evidence="4" id="KW-0503">Monooxygenase</keyword>
<dbReference type="InterPro" id="IPR036661">
    <property type="entry name" value="Luciferase-like_sf"/>
</dbReference>
<keyword evidence="2" id="KW-0288">FMN</keyword>
<dbReference type="GO" id="GO:0004497">
    <property type="term" value="F:monooxygenase activity"/>
    <property type="evidence" value="ECO:0007669"/>
    <property type="project" value="UniProtKB-KW"/>
</dbReference>
<evidence type="ECO:0000313" key="6">
    <source>
        <dbReference type="EMBL" id="KGP72321.1"/>
    </source>
</evidence>
<dbReference type="SUPFAM" id="SSF51679">
    <property type="entry name" value="Bacterial luciferase-like"/>
    <property type="match status" value="1"/>
</dbReference>
<dbReference type="NCBIfam" id="TIGR03571">
    <property type="entry name" value="lucif_BA3436"/>
    <property type="match status" value="1"/>
</dbReference>
<dbReference type="Gene3D" id="3.20.20.30">
    <property type="entry name" value="Luciferase-like domain"/>
    <property type="match status" value="1"/>
</dbReference>
<evidence type="ECO:0000256" key="1">
    <source>
        <dbReference type="ARBA" id="ARBA00022630"/>
    </source>
</evidence>
<evidence type="ECO:0000256" key="2">
    <source>
        <dbReference type="ARBA" id="ARBA00022643"/>
    </source>
</evidence>